<evidence type="ECO:0000313" key="6">
    <source>
        <dbReference type="EMBL" id="KAK6588483.1"/>
    </source>
</evidence>
<dbReference type="PANTHER" id="PTHR11200">
    <property type="entry name" value="INOSITOL 5-PHOSPHATASE"/>
    <property type="match status" value="1"/>
</dbReference>
<dbReference type="GO" id="GO:0004439">
    <property type="term" value="F:phosphatidylinositol-4,5-bisphosphate 5-phosphatase activity"/>
    <property type="evidence" value="ECO:0007669"/>
    <property type="project" value="UniProtKB-EC"/>
</dbReference>
<dbReference type="EC" id="3.1.3.36" evidence="3"/>
<comment type="caution">
    <text evidence="6">The sequence shown here is derived from an EMBL/GenBank/DDBJ whole genome shotgun (WGS) entry which is preliminary data.</text>
</comment>
<keyword evidence="7" id="KW-1185">Reference proteome</keyword>
<comment type="similarity">
    <text evidence="2">In the central section; belongs to the inositol 1,4,5-trisphosphate 5-phosphatase family.</text>
</comment>
<comment type="similarity">
    <text evidence="1">Belongs to the synaptojanin family.</text>
</comment>
<dbReference type="Gene3D" id="3.60.10.10">
    <property type="entry name" value="Endonuclease/exonuclease/phosphatase"/>
    <property type="match status" value="1"/>
</dbReference>
<dbReference type="InterPro" id="IPR046985">
    <property type="entry name" value="IP5"/>
</dbReference>
<proteinExistence type="inferred from homology"/>
<dbReference type="GO" id="GO:0046856">
    <property type="term" value="P:phosphatidylinositol dephosphorylation"/>
    <property type="evidence" value="ECO:0007669"/>
    <property type="project" value="InterPro"/>
</dbReference>
<dbReference type="SUPFAM" id="SSF56219">
    <property type="entry name" value="DNase I-like"/>
    <property type="match status" value="1"/>
</dbReference>
<name>A0AAV9XV58_9CRYT</name>
<dbReference type="Pfam" id="PF02383">
    <property type="entry name" value="Syja_N"/>
    <property type="match status" value="1"/>
</dbReference>
<evidence type="ECO:0000313" key="7">
    <source>
        <dbReference type="Proteomes" id="UP001311799"/>
    </source>
</evidence>
<sequence>MGCPKDQWKCVHNGNCSEEFYFRIHTFTGAFEISVEEYDYDHTGSKVSLFEEKKTTFPRLVILRPRSLSQTNNVYSTKRMLEYREKRSKNEFLYKVCEGFELDEINFETRQMIDFSENCIFEITSEEDLPLLYELRALYGLPELLESVSVEDQNIVGSLLEKDESGILVVNPWENNDVKNALKTNNYSMFSSINSDRVNTGKYNESDSSSKGHTKSNQVEFSSYSTAVLDVFAIFGILSLFEEPFLLVTSNKECSSVIYQNGRYKTINRVTKTLALPLLSCSLEEQFNNQEDQLINKIRRDIPSISRSDFPKSNPTHEVSRNNIANFSLTGYSGSVNNNNGMSGNMKNNRHKEKIEWLNRVAKTLEKMSPIKSKKEAFSSFLGDSSSNWLSNSLINVSTGIIGSVTTALSSATGTNHNLSGDTNNISIDIESNKGGTYKTNINDINSKNCNGYIEKEEKKEEEFFESNLNISIDEILTERRESLKLLLEGVTKMISSGGFYFSFDLDLTRTLQKKFENSWNDHYERVGKHHNKLSYIDERKKAYILTGDSRFIWNERISFPLIISGADPRWVTPLVQGYFCNQAIVTSPEGPGYVKIGSEILSLRMSMINSFTDIDEFENSMQDTLNRKRFVCKMCYEDHVDMLTRYDVVLFSRRSWERGGTRFNARGIDDDANVANFVESELQICINNTDHWFSFVQIRGSIPLFWEQTGVNSCSITCFDHDYSNYIFEKHHQKLSDIYGQVIYVNLLGSSSHEQSLSMGLKKEINYYNLNLKSKLENTHYFEDSPTGLRCNCYIDKNNTNSHTNAYCNCSNRACPIIYKCYDYHQQTKNLGFENALNTFISQLAEEIGTKIGYFHGVFKQENTYQNNSESNGESGGNSFKQDDYGSSITFANLLNLDEFESNQQTLVDNVNPNDNLFVILERQKGIIRTNCLDCLDRTNALQWYIAWTWFVDLVISISTNSIECELDKHIKNKNEQVNYEYFMNALVNSQLTHFGWFDLNLKHLKNQLYDDNFLLLDSDTNNGYSSDTCDLFELQEKFAGNNKLLVSSGNNIDNISVRNESNTFKRGDRHSFLSKRRSDYQAGKNPDFFSIRNNINTAPIRTTSLISIEGSTVGIEPLPSSYNSKSNNFSKIKDVFKKCLLNGMGIVTLKDSFSLLWAENGDVISELYTGAGSVFSGVIKNRKVSLSTNFDHALKSLRRLYHNAFEDSSRQQYIDCLLYRHPVNSNLEVSLIKNMINFSTLSNGNLTNNAGENCEKLTIWVGTWNLAGQNPKTPISHWVKSEFYKNTSIVCFCLQEIVELSGVRVMFNQNDKNREASFELKAIKTLGDDYVKLHSTSLVGLYCIVFIRKPLYHFVKSVESSSLKLGLMGNAGNKGAVIVRVNLHRFGTIAFTNVHLSSGEQNHEDRVSQLKMILQTQIFAESKQQNQNYTDEYFKYGSSLLDHDFVVLAGDFNFRIQIPKQEAFELLQNKRYGELVRYDQFISEKRSNTDPFSVLYEENISFLPTYKFIIGEHSYDQSRTPSWCDRILIYKPDERNKQDSQVHKKQMEPFKNASAIITEYKSDPRYLSSDHQPVSATITLKFFQ</sequence>
<keyword evidence="4" id="KW-0378">Hydrolase</keyword>
<dbReference type="PANTHER" id="PTHR11200:SF275">
    <property type="entry name" value="LD06095P"/>
    <property type="match status" value="1"/>
</dbReference>
<feature type="domain" description="SAC" evidence="5">
    <location>
        <begin position="491"/>
        <end position="948"/>
    </location>
</feature>
<dbReference type="InterPro" id="IPR000300">
    <property type="entry name" value="IPPc"/>
</dbReference>
<dbReference type="Pfam" id="PF22669">
    <property type="entry name" value="Exo_endo_phos2"/>
    <property type="match status" value="1"/>
</dbReference>
<dbReference type="InterPro" id="IPR002013">
    <property type="entry name" value="SAC_dom"/>
</dbReference>
<protein>
    <recommendedName>
        <fullName evidence="3">phosphoinositide 5-phosphatase</fullName>
        <ecNumber evidence="3">3.1.3.36</ecNumber>
    </recommendedName>
</protein>
<dbReference type="InterPro" id="IPR036691">
    <property type="entry name" value="Endo/exonu/phosph_ase_sf"/>
</dbReference>
<accession>A0AAV9XV58</accession>
<evidence type="ECO:0000256" key="1">
    <source>
        <dbReference type="ARBA" id="ARBA00008943"/>
    </source>
</evidence>
<gene>
    <name evidence="6" type="ORF">RS030_4582</name>
</gene>
<evidence type="ECO:0000256" key="4">
    <source>
        <dbReference type="ARBA" id="ARBA00022801"/>
    </source>
</evidence>
<dbReference type="Proteomes" id="UP001311799">
    <property type="component" value="Unassembled WGS sequence"/>
</dbReference>
<reference evidence="6 7" key="1">
    <citation type="submission" date="2023-10" db="EMBL/GenBank/DDBJ databases">
        <title>Comparative genomics analysis reveals potential genetic determinants of host preference in Cryptosporidium xiaoi.</title>
        <authorList>
            <person name="Xiao L."/>
            <person name="Li J."/>
        </authorList>
    </citation>
    <scope>NUCLEOTIDE SEQUENCE [LARGE SCALE GENOMIC DNA]</scope>
    <source>
        <strain evidence="6 7">52996</strain>
    </source>
</reference>
<dbReference type="PROSITE" id="PS50275">
    <property type="entry name" value="SAC"/>
    <property type="match status" value="1"/>
</dbReference>
<evidence type="ECO:0000256" key="3">
    <source>
        <dbReference type="ARBA" id="ARBA00013044"/>
    </source>
</evidence>
<dbReference type="SMART" id="SM00128">
    <property type="entry name" value="IPPc"/>
    <property type="match status" value="1"/>
</dbReference>
<evidence type="ECO:0000256" key="2">
    <source>
        <dbReference type="ARBA" id="ARBA00009678"/>
    </source>
</evidence>
<evidence type="ECO:0000259" key="5">
    <source>
        <dbReference type="PROSITE" id="PS50275"/>
    </source>
</evidence>
<dbReference type="EMBL" id="JAWDEY010000032">
    <property type="protein sequence ID" value="KAK6588483.1"/>
    <property type="molecule type" value="Genomic_DNA"/>
</dbReference>
<organism evidence="6 7">
    <name type="scientific">Cryptosporidium xiaoi</name>
    <dbReference type="NCBI Taxonomy" id="659607"/>
    <lineage>
        <taxon>Eukaryota</taxon>
        <taxon>Sar</taxon>
        <taxon>Alveolata</taxon>
        <taxon>Apicomplexa</taxon>
        <taxon>Conoidasida</taxon>
        <taxon>Coccidia</taxon>
        <taxon>Eucoccidiorida</taxon>
        <taxon>Eimeriorina</taxon>
        <taxon>Cryptosporidiidae</taxon>
        <taxon>Cryptosporidium</taxon>
    </lineage>
</organism>